<dbReference type="RefSeq" id="WP_174134915.1">
    <property type="nucleotide sequence ID" value="NZ_JABUFE010000001.1"/>
</dbReference>
<evidence type="ECO:0000256" key="1">
    <source>
        <dbReference type="SAM" id="SignalP"/>
    </source>
</evidence>
<dbReference type="Gene3D" id="2.60.40.4150">
    <property type="entry name" value="Type VI secretion system, lipoprotein SciN"/>
    <property type="match status" value="1"/>
</dbReference>
<feature type="signal peptide" evidence="1">
    <location>
        <begin position="1"/>
        <end position="21"/>
    </location>
</feature>
<accession>A0ABX2IMX1</accession>
<name>A0ABX2IMX1_9RHOB</name>
<dbReference type="Pfam" id="PF12790">
    <property type="entry name" value="T6SS-SciN"/>
    <property type="match status" value="1"/>
</dbReference>
<evidence type="ECO:0000313" key="3">
    <source>
        <dbReference type="Proteomes" id="UP000777935"/>
    </source>
</evidence>
<dbReference type="PROSITE" id="PS51257">
    <property type="entry name" value="PROKAR_LIPOPROTEIN"/>
    <property type="match status" value="1"/>
</dbReference>
<dbReference type="Proteomes" id="UP000777935">
    <property type="component" value="Unassembled WGS sequence"/>
</dbReference>
<reference evidence="2 3" key="1">
    <citation type="submission" date="2020-06" db="EMBL/GenBank/DDBJ databases">
        <title>Sulfitobacter algicola sp. nov., isolated from green algae.</title>
        <authorList>
            <person name="Wang C."/>
        </authorList>
    </citation>
    <scope>NUCLEOTIDE SEQUENCE [LARGE SCALE GENOMIC DNA]</scope>
    <source>
        <strain evidence="2 3">1151</strain>
    </source>
</reference>
<dbReference type="PANTHER" id="PTHR37625:SF4">
    <property type="entry name" value="OUTER MEMBRANE LIPOPROTEIN"/>
    <property type="match status" value="1"/>
</dbReference>
<gene>
    <name evidence="2" type="primary">tssJ</name>
    <name evidence="2" type="ORF">HRQ87_02645</name>
</gene>
<proteinExistence type="predicted"/>
<dbReference type="NCBIfam" id="TIGR03352">
    <property type="entry name" value="VI_chp_3"/>
    <property type="match status" value="1"/>
</dbReference>
<keyword evidence="2" id="KW-0449">Lipoprotein</keyword>
<dbReference type="InterPro" id="IPR038706">
    <property type="entry name" value="Type_VI_SciN-like_sf"/>
</dbReference>
<keyword evidence="3" id="KW-1185">Reference proteome</keyword>
<sequence>MLSKVRISFGILALLALSACSSTQVPTPTTVQLGITGAANMNGGAPAKIKVYYLNSPAIFRSSDFFAVFNAAEETLGADLVTVDEFQLAPGRTVTDTASFNTAPAAIGVVAAFRDIDGANFLAVKPLIPNTANPVQITVTGNTVTIR</sequence>
<organism evidence="2 3">
    <name type="scientific">Parasulfitobacter algicola</name>
    <dbReference type="NCBI Taxonomy" id="2614809"/>
    <lineage>
        <taxon>Bacteria</taxon>
        <taxon>Pseudomonadati</taxon>
        <taxon>Pseudomonadota</taxon>
        <taxon>Alphaproteobacteria</taxon>
        <taxon>Rhodobacterales</taxon>
        <taxon>Roseobacteraceae</taxon>
        <taxon>Parasulfitobacter</taxon>
    </lineage>
</organism>
<comment type="caution">
    <text evidence="2">The sequence shown here is derived from an EMBL/GenBank/DDBJ whole genome shotgun (WGS) entry which is preliminary data.</text>
</comment>
<feature type="chain" id="PRO_5046757738" evidence="1">
    <location>
        <begin position="22"/>
        <end position="147"/>
    </location>
</feature>
<evidence type="ECO:0000313" key="2">
    <source>
        <dbReference type="EMBL" id="NSX53690.1"/>
    </source>
</evidence>
<dbReference type="PANTHER" id="PTHR37625">
    <property type="entry name" value="OUTER MEMBRANE LIPOPROTEIN-RELATED"/>
    <property type="match status" value="1"/>
</dbReference>
<dbReference type="EMBL" id="JABUFE010000001">
    <property type="protein sequence ID" value="NSX53690.1"/>
    <property type="molecule type" value="Genomic_DNA"/>
</dbReference>
<protein>
    <submittedName>
        <fullName evidence="2">Type VI secretion system lipoprotein TssJ</fullName>
    </submittedName>
</protein>
<keyword evidence="1" id="KW-0732">Signal</keyword>
<dbReference type="InterPro" id="IPR017734">
    <property type="entry name" value="T6SS_SciN"/>
</dbReference>